<dbReference type="Gene3D" id="1.10.10.10">
    <property type="entry name" value="Winged helix-like DNA-binding domain superfamily/Winged helix DNA-binding domain"/>
    <property type="match status" value="1"/>
</dbReference>
<dbReference type="EMBL" id="NVQR01000075">
    <property type="protein sequence ID" value="PCH61022.1"/>
    <property type="molecule type" value="Genomic_DNA"/>
</dbReference>
<keyword evidence="3" id="KW-0804">Transcription</keyword>
<accession>A0A2A4MMB0</accession>
<dbReference type="PRINTS" id="PR00598">
    <property type="entry name" value="HTHMARR"/>
</dbReference>
<keyword evidence="2" id="KW-0238">DNA-binding</keyword>
<evidence type="ECO:0000313" key="6">
    <source>
        <dbReference type="Proteomes" id="UP000218172"/>
    </source>
</evidence>
<dbReference type="PANTHER" id="PTHR42756">
    <property type="entry name" value="TRANSCRIPTIONAL REGULATOR, MARR"/>
    <property type="match status" value="1"/>
</dbReference>
<dbReference type="PROSITE" id="PS50995">
    <property type="entry name" value="HTH_MARR_2"/>
    <property type="match status" value="1"/>
</dbReference>
<dbReference type="SUPFAM" id="SSF46785">
    <property type="entry name" value="Winged helix' DNA-binding domain"/>
    <property type="match status" value="1"/>
</dbReference>
<feature type="domain" description="HTH marR-type" evidence="4">
    <location>
        <begin position="8"/>
        <end position="144"/>
    </location>
</feature>
<name>A0A2A4MMB0_9GAMM</name>
<keyword evidence="1" id="KW-0805">Transcription regulation</keyword>
<dbReference type="InterPro" id="IPR036388">
    <property type="entry name" value="WH-like_DNA-bd_sf"/>
</dbReference>
<organism evidence="5 6">
    <name type="scientific">SAR86 cluster bacterium</name>
    <dbReference type="NCBI Taxonomy" id="2030880"/>
    <lineage>
        <taxon>Bacteria</taxon>
        <taxon>Pseudomonadati</taxon>
        <taxon>Pseudomonadota</taxon>
        <taxon>Gammaproteobacteria</taxon>
        <taxon>SAR86 cluster</taxon>
    </lineage>
</organism>
<evidence type="ECO:0000313" key="5">
    <source>
        <dbReference type="EMBL" id="PCH61022.1"/>
    </source>
</evidence>
<dbReference type="InterPro" id="IPR000835">
    <property type="entry name" value="HTH_MarR-typ"/>
</dbReference>
<comment type="caution">
    <text evidence="5">The sequence shown here is derived from an EMBL/GenBank/DDBJ whole genome shotgun (WGS) entry which is preliminary data.</text>
</comment>
<evidence type="ECO:0000259" key="4">
    <source>
        <dbReference type="PROSITE" id="PS50995"/>
    </source>
</evidence>
<evidence type="ECO:0000256" key="3">
    <source>
        <dbReference type="ARBA" id="ARBA00023163"/>
    </source>
</evidence>
<dbReference type="GO" id="GO:0003677">
    <property type="term" value="F:DNA binding"/>
    <property type="evidence" value="ECO:0007669"/>
    <property type="project" value="UniProtKB-KW"/>
</dbReference>
<gene>
    <name evidence="5" type="ORF">COC19_05140</name>
</gene>
<dbReference type="SMART" id="SM00347">
    <property type="entry name" value="HTH_MARR"/>
    <property type="match status" value="1"/>
</dbReference>
<evidence type="ECO:0000256" key="2">
    <source>
        <dbReference type="ARBA" id="ARBA00023125"/>
    </source>
</evidence>
<evidence type="ECO:0000256" key="1">
    <source>
        <dbReference type="ARBA" id="ARBA00023015"/>
    </source>
</evidence>
<dbReference type="AlphaFoldDB" id="A0A2A4MMB0"/>
<dbReference type="GO" id="GO:0003700">
    <property type="term" value="F:DNA-binding transcription factor activity"/>
    <property type="evidence" value="ECO:0007669"/>
    <property type="project" value="InterPro"/>
</dbReference>
<dbReference type="Proteomes" id="UP000218172">
    <property type="component" value="Unassembled WGS sequence"/>
</dbReference>
<dbReference type="InterPro" id="IPR036390">
    <property type="entry name" value="WH_DNA-bd_sf"/>
</dbReference>
<sequence>MPVRKQTITKILGSFQIIRRGLLKQVSEHEACNQDRNSVTLSQQLILLTVATRGPVGVKEIARVQMISSSAATQVVDTLVKKGCLIRSQDERDRRATVVNLSEEYQQRVNEKVGDAAAYFTPFFSSLSNQELEEYERLNRKLVDSLRNESSP</sequence>
<dbReference type="Pfam" id="PF01047">
    <property type="entry name" value="MarR"/>
    <property type="match status" value="1"/>
</dbReference>
<reference evidence="6" key="1">
    <citation type="submission" date="2017-08" db="EMBL/GenBank/DDBJ databases">
        <title>A dynamic microbial community with high functional redundancy inhabits the cold, oxic subseafloor aquifer.</title>
        <authorList>
            <person name="Tully B.J."/>
            <person name="Wheat C.G."/>
            <person name="Glazer B.T."/>
            <person name="Huber J.A."/>
        </authorList>
    </citation>
    <scope>NUCLEOTIDE SEQUENCE [LARGE SCALE GENOMIC DNA]</scope>
</reference>
<protein>
    <recommendedName>
        <fullName evidence="4">HTH marR-type domain-containing protein</fullName>
    </recommendedName>
</protein>
<proteinExistence type="predicted"/>
<dbReference type="PANTHER" id="PTHR42756:SF1">
    <property type="entry name" value="TRANSCRIPTIONAL REPRESSOR OF EMRAB OPERON"/>
    <property type="match status" value="1"/>
</dbReference>